<dbReference type="EMBL" id="CADEPM010000007">
    <property type="protein sequence ID" value="CAB3408229.1"/>
    <property type="molecule type" value="Genomic_DNA"/>
</dbReference>
<evidence type="ECO:0000256" key="2">
    <source>
        <dbReference type="SAM" id="Coils"/>
    </source>
</evidence>
<name>A0A8S1F3J5_9PELO</name>
<evidence type="ECO:0000256" key="1">
    <source>
        <dbReference type="ARBA" id="ARBA00009550"/>
    </source>
</evidence>
<keyword evidence="4" id="KW-1185">Reference proteome</keyword>
<dbReference type="PANTHER" id="PTHR16127">
    <property type="entry name" value="TAXILIN"/>
    <property type="match status" value="1"/>
</dbReference>
<dbReference type="AlphaFoldDB" id="A0A8S1F3J5"/>
<comment type="caution">
    <text evidence="3">The sequence shown here is derived from an EMBL/GenBank/DDBJ whole genome shotgun (WGS) entry which is preliminary data.</text>
</comment>
<evidence type="ECO:0000313" key="3">
    <source>
        <dbReference type="EMBL" id="CAB3408229.1"/>
    </source>
</evidence>
<gene>
    <name evidence="3" type="ORF">CBOVIS_LOCUS10033</name>
</gene>
<evidence type="ECO:0000313" key="4">
    <source>
        <dbReference type="Proteomes" id="UP000494206"/>
    </source>
</evidence>
<dbReference type="OrthoDB" id="425555at2759"/>
<feature type="coiled-coil region" evidence="2">
    <location>
        <begin position="252"/>
        <end position="321"/>
    </location>
</feature>
<accession>A0A8S1F3J5</accession>
<dbReference type="Proteomes" id="UP000494206">
    <property type="component" value="Unassembled WGS sequence"/>
</dbReference>
<dbReference type="Pfam" id="PF09728">
    <property type="entry name" value="Taxilin"/>
    <property type="match status" value="1"/>
</dbReference>
<organism evidence="3 4">
    <name type="scientific">Caenorhabditis bovis</name>
    <dbReference type="NCBI Taxonomy" id="2654633"/>
    <lineage>
        <taxon>Eukaryota</taxon>
        <taxon>Metazoa</taxon>
        <taxon>Ecdysozoa</taxon>
        <taxon>Nematoda</taxon>
        <taxon>Chromadorea</taxon>
        <taxon>Rhabditida</taxon>
        <taxon>Rhabditina</taxon>
        <taxon>Rhabditomorpha</taxon>
        <taxon>Rhabditoidea</taxon>
        <taxon>Rhabditidae</taxon>
        <taxon>Peloderinae</taxon>
        <taxon>Caenorhabditis</taxon>
    </lineage>
</organism>
<dbReference type="PANTHER" id="PTHR16127:SF13">
    <property type="entry name" value="GH01188P"/>
    <property type="match status" value="1"/>
</dbReference>
<dbReference type="GO" id="GO:0019905">
    <property type="term" value="F:syntaxin binding"/>
    <property type="evidence" value="ECO:0007669"/>
    <property type="project" value="InterPro"/>
</dbReference>
<reference evidence="3 4" key="1">
    <citation type="submission" date="2020-04" db="EMBL/GenBank/DDBJ databases">
        <authorList>
            <person name="Laetsch R D."/>
            <person name="Stevens L."/>
            <person name="Kumar S."/>
            <person name="Blaxter L. M."/>
        </authorList>
    </citation>
    <scope>NUCLEOTIDE SEQUENCE [LARGE SCALE GENOMIC DNA]</scope>
</reference>
<proteinExistence type="inferred from homology"/>
<protein>
    <submittedName>
        <fullName evidence="3">Uncharacterized protein</fullName>
    </submittedName>
</protein>
<feature type="coiled-coil region" evidence="2">
    <location>
        <begin position="23"/>
        <end position="202"/>
    </location>
</feature>
<comment type="similarity">
    <text evidence="1">Belongs to the taxilin family.</text>
</comment>
<dbReference type="InterPro" id="IPR026183">
    <property type="entry name" value="Taxilin_fam"/>
</dbReference>
<keyword evidence="2" id="KW-0175">Coiled coil</keyword>
<sequence length="327" mass="37942">MGKSLDEETILKSLQGQSDEQKIKNLVAKLIESDKRVSELREKATKVEKLSKLNDNLEKKLDKVNQVLVRTEEAKGKMEELCRGLQKLNQQIREESAAKVKKLETERREAVEQLKTTLKVIEKSMSAGKEKSDLLAEDNRKLAEKFTELGKQYEERVQVVEQQYEKKEKYWEEYSKTKDIEIKLLKAKLEASSINMQKLDLEKQELTKHVIEETARVGGALETEKMLKEQVKQYADKYAELTSCLSKSNTAFDKFRKEIDRVNANCRKVEADVGLWKKKYDEANQKVLVLTMTNKEYTEKMAIQDKKIEKLESLCRALRNNPEQSTA</sequence>